<dbReference type="EMBL" id="WQPS01000130">
    <property type="protein sequence ID" value="MBT9813353.1"/>
    <property type="molecule type" value="Genomic_DNA"/>
</dbReference>
<dbReference type="Gene3D" id="1.10.10.60">
    <property type="entry name" value="Homeodomain-like"/>
    <property type="match status" value="1"/>
</dbReference>
<dbReference type="Pfam" id="PF08765">
    <property type="entry name" value="Mor"/>
    <property type="match status" value="1"/>
</dbReference>
<accession>A0AA41FPJ5</accession>
<name>A0AA41FPJ5_9FIRM</name>
<proteinExistence type="predicted"/>
<evidence type="ECO:0000259" key="1">
    <source>
        <dbReference type="Pfam" id="PF08765"/>
    </source>
</evidence>
<dbReference type="AlphaFoldDB" id="A0AA41FPJ5"/>
<protein>
    <submittedName>
        <fullName evidence="2">Mor transcription activator family protein</fullName>
    </submittedName>
</protein>
<organism evidence="2 3">
    <name type="scientific">Enterocloster citroniae</name>
    <dbReference type="NCBI Taxonomy" id="358743"/>
    <lineage>
        <taxon>Bacteria</taxon>
        <taxon>Bacillati</taxon>
        <taxon>Bacillota</taxon>
        <taxon>Clostridia</taxon>
        <taxon>Lachnospirales</taxon>
        <taxon>Lachnospiraceae</taxon>
        <taxon>Enterocloster</taxon>
    </lineage>
</organism>
<evidence type="ECO:0000313" key="2">
    <source>
        <dbReference type="EMBL" id="MBT9813353.1"/>
    </source>
</evidence>
<dbReference type="InterPro" id="IPR009057">
    <property type="entry name" value="Homeodomain-like_sf"/>
</dbReference>
<gene>
    <name evidence="2" type="ORF">GPL26_27645</name>
</gene>
<reference evidence="2" key="1">
    <citation type="journal article" date="2021" name="Gut Microbes">
        <title>A synthetic consortium of 100 gut commensals modulates the composition and function in a colon model of the microbiome of elderly subjects.</title>
        <authorList>
            <person name="Perez M."/>
            <person name="Ntemiri A."/>
            <person name="Tan H."/>
            <person name="Harris H.M.B."/>
            <person name="Roager H.M."/>
            <person name="Ribiere C."/>
            <person name="O'Toole P.W."/>
        </authorList>
    </citation>
    <scope>NUCLEOTIDE SEQUENCE</scope>
    <source>
        <strain evidence="2">MCC335</strain>
    </source>
</reference>
<dbReference type="SUPFAM" id="SSF46689">
    <property type="entry name" value="Homeodomain-like"/>
    <property type="match status" value="1"/>
</dbReference>
<evidence type="ECO:0000313" key="3">
    <source>
        <dbReference type="Proteomes" id="UP000708338"/>
    </source>
</evidence>
<feature type="non-terminal residue" evidence="2">
    <location>
        <position position="1"/>
    </location>
</feature>
<comment type="caution">
    <text evidence="2">The sequence shown here is derived from an EMBL/GenBank/DDBJ whole genome shotgun (WGS) entry which is preliminary data.</text>
</comment>
<sequence length="72" mass="8332">GDKIYLPKAERILAPARNRRIRREYNGRNAKELAKEYDLTTNQILQIVRDLDPTQISLFEFLDGESGEAGKR</sequence>
<dbReference type="InterPro" id="IPR014875">
    <property type="entry name" value="Mor_transcription_activator"/>
</dbReference>
<dbReference type="Proteomes" id="UP000708338">
    <property type="component" value="Unassembled WGS sequence"/>
</dbReference>
<feature type="domain" description="Mor transcription activator" evidence="1">
    <location>
        <begin position="1"/>
        <end position="53"/>
    </location>
</feature>
<dbReference type="RefSeq" id="WP_276530074.1">
    <property type="nucleotide sequence ID" value="NZ_WQPS01000130.1"/>
</dbReference>